<name>A0A9P7B5M9_RHOMI</name>
<dbReference type="OrthoDB" id="2528763at2759"/>
<sequence>MPAARGRRSSGVTSYAESPSSDDEPDATTRPAKRARAGDSDDDAGYKKPAKKAKKPARKSRVKPKGTDRFTPLPLDPLLEILRYVDAVSLIHLRETSRTLYRLLSGPDGAPIWSHALAEEGLPVLKAGLLKPWQYAEIALWKRCTNCTKTQFIPDFYVLRRYCRVCRKGTLFRLDHLKKNYPDAHPCTKLCVLESHCKSSVWFKPSRLTDEVPSRHAFRDDFEALDEYLWSLQAQDDADSSLRSAGRQNGTRKTTTKRSPDAPLPGSRVAKFVKERQRVKELVEQDAKVAQSHPSVAGIRIQDED</sequence>
<dbReference type="Proteomes" id="UP000777482">
    <property type="component" value="Unassembled WGS sequence"/>
</dbReference>
<dbReference type="PROSITE" id="PS50181">
    <property type="entry name" value="FBOX"/>
    <property type="match status" value="1"/>
</dbReference>
<feature type="region of interest" description="Disordered" evidence="1">
    <location>
        <begin position="240"/>
        <end position="270"/>
    </location>
</feature>
<accession>A0A9P7B5M9</accession>
<organism evidence="3 4">
    <name type="scientific">Rhodotorula mucilaginosa</name>
    <name type="common">Yeast</name>
    <name type="synonym">Rhodotorula rubra</name>
    <dbReference type="NCBI Taxonomy" id="5537"/>
    <lineage>
        <taxon>Eukaryota</taxon>
        <taxon>Fungi</taxon>
        <taxon>Dikarya</taxon>
        <taxon>Basidiomycota</taxon>
        <taxon>Pucciniomycotina</taxon>
        <taxon>Microbotryomycetes</taxon>
        <taxon>Sporidiobolales</taxon>
        <taxon>Sporidiobolaceae</taxon>
        <taxon>Rhodotorula</taxon>
    </lineage>
</organism>
<feature type="compositionally biased region" description="Polar residues" evidence="1">
    <location>
        <begin position="10"/>
        <end position="19"/>
    </location>
</feature>
<reference evidence="3 4" key="1">
    <citation type="submission" date="2020-11" db="EMBL/GenBank/DDBJ databases">
        <title>Kefir isolates.</title>
        <authorList>
            <person name="Marcisauskas S."/>
            <person name="Kim Y."/>
            <person name="Blasche S."/>
        </authorList>
    </citation>
    <scope>NUCLEOTIDE SEQUENCE [LARGE SCALE GENOMIC DNA]</scope>
    <source>
        <strain evidence="3 4">KR</strain>
    </source>
</reference>
<dbReference type="CDD" id="cd09917">
    <property type="entry name" value="F-box_SF"/>
    <property type="match status" value="1"/>
</dbReference>
<dbReference type="InterPro" id="IPR001810">
    <property type="entry name" value="F-box_dom"/>
</dbReference>
<feature type="region of interest" description="Disordered" evidence="1">
    <location>
        <begin position="284"/>
        <end position="305"/>
    </location>
</feature>
<dbReference type="Gene3D" id="1.20.1280.50">
    <property type="match status" value="1"/>
</dbReference>
<dbReference type="Pfam" id="PF00646">
    <property type="entry name" value="F-box"/>
    <property type="match status" value="1"/>
</dbReference>
<proteinExistence type="predicted"/>
<evidence type="ECO:0000313" key="3">
    <source>
        <dbReference type="EMBL" id="KAG0659417.1"/>
    </source>
</evidence>
<feature type="region of interest" description="Disordered" evidence="1">
    <location>
        <begin position="1"/>
        <end position="68"/>
    </location>
</feature>
<evidence type="ECO:0000313" key="4">
    <source>
        <dbReference type="Proteomes" id="UP000777482"/>
    </source>
</evidence>
<protein>
    <recommendedName>
        <fullName evidence="2">F-box domain-containing protein</fullName>
    </recommendedName>
</protein>
<feature type="compositionally biased region" description="Polar residues" evidence="1">
    <location>
        <begin position="241"/>
        <end position="253"/>
    </location>
</feature>
<gene>
    <name evidence="3" type="ORF">C6P46_005195</name>
</gene>
<feature type="domain" description="F-box" evidence="2">
    <location>
        <begin position="67"/>
        <end position="116"/>
    </location>
</feature>
<dbReference type="AlphaFoldDB" id="A0A9P7B5M9"/>
<keyword evidence="4" id="KW-1185">Reference proteome</keyword>
<dbReference type="InterPro" id="IPR036047">
    <property type="entry name" value="F-box-like_dom_sf"/>
</dbReference>
<feature type="compositionally biased region" description="Basic residues" evidence="1">
    <location>
        <begin position="48"/>
        <end position="64"/>
    </location>
</feature>
<comment type="caution">
    <text evidence="3">The sequence shown here is derived from an EMBL/GenBank/DDBJ whole genome shotgun (WGS) entry which is preliminary data.</text>
</comment>
<evidence type="ECO:0000259" key="2">
    <source>
        <dbReference type="PROSITE" id="PS50181"/>
    </source>
</evidence>
<dbReference type="EMBL" id="PUHQ01000054">
    <property type="protein sequence ID" value="KAG0659417.1"/>
    <property type="molecule type" value="Genomic_DNA"/>
</dbReference>
<evidence type="ECO:0000256" key="1">
    <source>
        <dbReference type="SAM" id="MobiDB-lite"/>
    </source>
</evidence>
<dbReference type="SUPFAM" id="SSF81383">
    <property type="entry name" value="F-box domain"/>
    <property type="match status" value="1"/>
</dbReference>